<proteinExistence type="predicted"/>
<evidence type="ECO:0008006" key="3">
    <source>
        <dbReference type="Google" id="ProtNLM"/>
    </source>
</evidence>
<evidence type="ECO:0000313" key="1">
    <source>
        <dbReference type="EMBL" id="TEU28374.1"/>
    </source>
</evidence>
<protein>
    <recommendedName>
        <fullName evidence="3">CHAP domain-containing protein</fullName>
    </recommendedName>
</protein>
<comment type="caution">
    <text evidence="1">The sequence shown here is derived from an EMBL/GenBank/DDBJ whole genome shotgun (WGS) entry which is preliminary data.</text>
</comment>
<reference evidence="1 2" key="1">
    <citation type="submission" date="2019-03" db="EMBL/GenBank/DDBJ databases">
        <title>Draft genome sequence of an environmental Acinetobacter seifertii from Brazil.</title>
        <authorList>
            <person name="Furlan J.P.R."/>
            <person name="Stehling E.G."/>
        </authorList>
    </citation>
    <scope>NUCLEOTIDE SEQUENCE [LARGE SCALE GENOMIC DNA]</scope>
    <source>
        <strain evidence="1 2">SAb133</strain>
    </source>
</reference>
<name>A0A2M8MKZ9_9GAMM</name>
<dbReference type="Gene3D" id="3.90.1720.10">
    <property type="entry name" value="endopeptidase domain like (from Nostoc punctiforme)"/>
    <property type="match status" value="1"/>
</dbReference>
<dbReference type="EMBL" id="SNSA01000003">
    <property type="protein sequence ID" value="TEU28374.1"/>
    <property type="molecule type" value="Genomic_DNA"/>
</dbReference>
<dbReference type="Proteomes" id="UP000297445">
    <property type="component" value="Unassembled WGS sequence"/>
</dbReference>
<dbReference type="AlphaFoldDB" id="A0A2M8MKZ9"/>
<gene>
    <name evidence="1" type="ORF">E2R16_08030</name>
</gene>
<accession>A0A2M8MKZ9</accession>
<organism evidence="1 2">
    <name type="scientific">Acinetobacter seifertii</name>
    <dbReference type="NCBI Taxonomy" id="1530123"/>
    <lineage>
        <taxon>Bacteria</taxon>
        <taxon>Pseudomonadati</taxon>
        <taxon>Pseudomonadota</taxon>
        <taxon>Gammaproteobacteria</taxon>
        <taxon>Moraxellales</taxon>
        <taxon>Moraxellaceae</taxon>
        <taxon>Acinetobacter</taxon>
        <taxon>Acinetobacter calcoaceticus/baumannii complex</taxon>
    </lineage>
</organism>
<evidence type="ECO:0000313" key="2">
    <source>
        <dbReference type="Proteomes" id="UP000297445"/>
    </source>
</evidence>
<sequence length="172" mass="19434">MIIYDGQVADNYMYQDSNQAAIVVSHSTPSLPYPFTMKPNNHRTESNTPPAIDVEKFVAKLESVTSRRSKARCARSIRLALESAGADVENHPIAASDWGDTLKKIGYREIDPAFDEPQEGDIYIIHRTRNHVYGHIAGYTGSEWVSDFKQSSYDVYKDDSVTYTYYRLGQAT</sequence>
<dbReference type="RefSeq" id="WP_100191996.1">
    <property type="nucleotide sequence ID" value="NZ_CP061596.1"/>
</dbReference>